<keyword evidence="1" id="KW-1133">Transmembrane helix</keyword>
<name>A0A016VV03_9BILA</name>
<gene>
    <name evidence="2" type="primary">Acey_s0004.g2043</name>
    <name evidence="2" type="ORF">Y032_0004g2043</name>
</gene>
<comment type="caution">
    <text evidence="2">The sequence shown here is derived from an EMBL/GenBank/DDBJ whole genome shotgun (WGS) entry which is preliminary data.</text>
</comment>
<evidence type="ECO:0000313" key="3">
    <source>
        <dbReference type="Proteomes" id="UP000024635"/>
    </source>
</evidence>
<sequence>MNSESYRCSKLAHTMMNTCPCHNFTTVWVSLLFHPCSQHGSTSRPSENGGVFIGWRMVLSALLYPIHFVRRLHTTRRQYTLPLPYLQCRWVMFYSLPFTSVPLTYQRIRFESKQF</sequence>
<keyword evidence="3" id="KW-1185">Reference proteome</keyword>
<keyword evidence="1" id="KW-0812">Transmembrane</keyword>
<dbReference type="AlphaFoldDB" id="A0A016VV03"/>
<keyword evidence="1" id="KW-0472">Membrane</keyword>
<dbReference type="EMBL" id="JARK01001340">
    <property type="protein sequence ID" value="EYC31240.1"/>
    <property type="molecule type" value="Genomic_DNA"/>
</dbReference>
<reference evidence="3" key="1">
    <citation type="journal article" date="2015" name="Nat. Genet.">
        <title>The genome and transcriptome of the zoonotic hookworm Ancylostoma ceylanicum identify infection-specific gene families.</title>
        <authorList>
            <person name="Schwarz E.M."/>
            <person name="Hu Y."/>
            <person name="Antoshechkin I."/>
            <person name="Miller M.M."/>
            <person name="Sternberg P.W."/>
            <person name="Aroian R.V."/>
        </authorList>
    </citation>
    <scope>NUCLEOTIDE SEQUENCE</scope>
    <source>
        <strain evidence="3">HY135</strain>
    </source>
</reference>
<proteinExistence type="predicted"/>
<protein>
    <submittedName>
        <fullName evidence="2">Uncharacterized protein</fullName>
    </submittedName>
</protein>
<dbReference type="Proteomes" id="UP000024635">
    <property type="component" value="Unassembled WGS sequence"/>
</dbReference>
<accession>A0A016VV03</accession>
<feature type="transmembrane region" description="Helical" evidence="1">
    <location>
        <begin position="51"/>
        <end position="69"/>
    </location>
</feature>
<evidence type="ECO:0000313" key="2">
    <source>
        <dbReference type="EMBL" id="EYC31240.1"/>
    </source>
</evidence>
<evidence type="ECO:0000256" key="1">
    <source>
        <dbReference type="SAM" id="Phobius"/>
    </source>
</evidence>
<organism evidence="2 3">
    <name type="scientific">Ancylostoma ceylanicum</name>
    <dbReference type="NCBI Taxonomy" id="53326"/>
    <lineage>
        <taxon>Eukaryota</taxon>
        <taxon>Metazoa</taxon>
        <taxon>Ecdysozoa</taxon>
        <taxon>Nematoda</taxon>
        <taxon>Chromadorea</taxon>
        <taxon>Rhabditida</taxon>
        <taxon>Rhabditina</taxon>
        <taxon>Rhabditomorpha</taxon>
        <taxon>Strongyloidea</taxon>
        <taxon>Ancylostomatidae</taxon>
        <taxon>Ancylostomatinae</taxon>
        <taxon>Ancylostoma</taxon>
    </lineage>
</organism>